<feature type="compositionally biased region" description="Low complexity" evidence="2">
    <location>
        <begin position="758"/>
        <end position="767"/>
    </location>
</feature>
<dbReference type="InterPro" id="IPR036187">
    <property type="entry name" value="DNA_mismatch_repair_MutS_sf"/>
</dbReference>
<dbReference type="GO" id="GO:0007131">
    <property type="term" value="P:reciprocal meiotic recombination"/>
    <property type="evidence" value="ECO:0007669"/>
    <property type="project" value="TreeGrafter"/>
</dbReference>
<dbReference type="Gene3D" id="1.10.1420.10">
    <property type="match status" value="1"/>
</dbReference>
<feature type="region of interest" description="Disordered" evidence="2">
    <location>
        <begin position="140"/>
        <end position="200"/>
    </location>
</feature>
<dbReference type="PANTHER" id="PTHR11361">
    <property type="entry name" value="DNA MISMATCH REPAIR PROTEIN MUTS FAMILY MEMBER"/>
    <property type="match status" value="1"/>
</dbReference>
<dbReference type="GO" id="GO:0005634">
    <property type="term" value="C:nucleus"/>
    <property type="evidence" value="ECO:0007669"/>
    <property type="project" value="TreeGrafter"/>
</dbReference>
<feature type="compositionally biased region" description="Basic residues" evidence="2">
    <location>
        <begin position="796"/>
        <end position="811"/>
    </location>
</feature>
<comment type="similarity">
    <text evidence="1">Belongs to the DNA mismatch repair MutS family.</text>
</comment>
<evidence type="ECO:0000313" key="5">
    <source>
        <dbReference type="Proteomes" id="UP001175000"/>
    </source>
</evidence>
<feature type="compositionally biased region" description="Basic and acidic residues" evidence="2">
    <location>
        <begin position="770"/>
        <end position="795"/>
    </location>
</feature>
<dbReference type="GO" id="GO:0005524">
    <property type="term" value="F:ATP binding"/>
    <property type="evidence" value="ECO:0007669"/>
    <property type="project" value="InterPro"/>
</dbReference>
<dbReference type="PANTHER" id="PTHR11361:SF21">
    <property type="entry name" value="MUTS PROTEIN HOMOLOG 4"/>
    <property type="match status" value="1"/>
</dbReference>
<dbReference type="GO" id="GO:0030983">
    <property type="term" value="F:mismatched DNA binding"/>
    <property type="evidence" value="ECO:0007669"/>
    <property type="project" value="InterPro"/>
</dbReference>
<evidence type="ECO:0000313" key="4">
    <source>
        <dbReference type="EMBL" id="KAK0632711.1"/>
    </source>
</evidence>
<evidence type="ECO:0000256" key="1">
    <source>
        <dbReference type="ARBA" id="ARBA00006271"/>
    </source>
</evidence>
<keyword evidence="5" id="KW-1185">Reference proteome</keyword>
<dbReference type="InterPro" id="IPR007696">
    <property type="entry name" value="DNA_mismatch_repair_MutS_core"/>
</dbReference>
<dbReference type="AlphaFoldDB" id="A0AA39XFL2"/>
<evidence type="ECO:0000256" key="2">
    <source>
        <dbReference type="SAM" id="MobiDB-lite"/>
    </source>
</evidence>
<feature type="region of interest" description="Disordered" evidence="2">
    <location>
        <begin position="748"/>
        <end position="823"/>
    </location>
</feature>
<organism evidence="4 5">
    <name type="scientific">Immersiella caudata</name>
    <dbReference type="NCBI Taxonomy" id="314043"/>
    <lineage>
        <taxon>Eukaryota</taxon>
        <taxon>Fungi</taxon>
        <taxon>Dikarya</taxon>
        <taxon>Ascomycota</taxon>
        <taxon>Pezizomycotina</taxon>
        <taxon>Sordariomycetes</taxon>
        <taxon>Sordariomycetidae</taxon>
        <taxon>Sordariales</taxon>
        <taxon>Lasiosphaeriaceae</taxon>
        <taxon>Immersiella</taxon>
    </lineage>
</organism>
<dbReference type="SUPFAM" id="SSF48334">
    <property type="entry name" value="DNA repair protein MutS, domain III"/>
    <property type="match status" value="1"/>
</dbReference>
<protein>
    <recommendedName>
        <fullName evidence="3">DNA mismatch repair protein MutS core domain-containing protein</fullName>
    </recommendedName>
</protein>
<dbReference type="EMBL" id="JAULSU010000001">
    <property type="protein sequence ID" value="KAK0632711.1"/>
    <property type="molecule type" value="Genomic_DNA"/>
</dbReference>
<dbReference type="InterPro" id="IPR045076">
    <property type="entry name" value="MutS"/>
</dbReference>
<feature type="domain" description="DNA mismatch repair protein MutS core" evidence="3">
    <location>
        <begin position="269"/>
        <end position="472"/>
    </location>
</feature>
<evidence type="ECO:0000259" key="3">
    <source>
        <dbReference type="Pfam" id="PF05192"/>
    </source>
</evidence>
<reference evidence="4" key="1">
    <citation type="submission" date="2023-06" db="EMBL/GenBank/DDBJ databases">
        <title>Genome-scale phylogeny and comparative genomics of the fungal order Sordariales.</title>
        <authorList>
            <consortium name="Lawrence Berkeley National Laboratory"/>
            <person name="Hensen N."/>
            <person name="Bonometti L."/>
            <person name="Westerberg I."/>
            <person name="Brannstrom I.O."/>
            <person name="Guillou S."/>
            <person name="Cros-Aarteil S."/>
            <person name="Calhoun S."/>
            <person name="Haridas S."/>
            <person name="Kuo A."/>
            <person name="Mondo S."/>
            <person name="Pangilinan J."/>
            <person name="Riley R."/>
            <person name="Labutti K."/>
            <person name="Andreopoulos B."/>
            <person name="Lipzen A."/>
            <person name="Chen C."/>
            <person name="Yanf M."/>
            <person name="Daum C."/>
            <person name="Ng V."/>
            <person name="Clum A."/>
            <person name="Steindorff A."/>
            <person name="Ohm R."/>
            <person name="Martin F."/>
            <person name="Silar P."/>
            <person name="Natvig D."/>
            <person name="Lalanne C."/>
            <person name="Gautier V."/>
            <person name="Ament-Velasquez S.L."/>
            <person name="Kruys A."/>
            <person name="Hutchinson M.I."/>
            <person name="Powell A.J."/>
            <person name="Barry K."/>
            <person name="Miller A.N."/>
            <person name="Grigoriev I.V."/>
            <person name="Debuchy R."/>
            <person name="Gladieux P."/>
            <person name="Thoren M.H."/>
            <person name="Johannesson H."/>
        </authorList>
    </citation>
    <scope>NUCLEOTIDE SEQUENCE</scope>
    <source>
        <strain evidence="4">CBS 606.72</strain>
    </source>
</reference>
<sequence>MEPPPRLRPTFGRVDSAQYRKQALLQSADAARAALRTPSPPPKVSPETQSLPLWASAHQLGVGSLPPPNIAQFVLRHPSAEIDFFPGWEDPTIPPFPIAYPANPFPEDEETIGVELVEDVGLEPTPLASVQTPFGVLSRAPLPAAHRPPADRERASPPASPLLPALRPGRSSSSPGLFSSSQGLSTPRLGPIRSPYFPGPDDCNASSDNFDGCHEAKALRARLDNNFYVSCALSAVMTYAENELNVSFQRSSIQICYVEPAGAMGLDRSTIESLELLQNVRRTANKRVTLLNVLDSTLTPQGRRLLRASLLQPSTDAEIIKGRHDAVEAFMEHEGLFGEIVKQLKGLLRVDLEKLAIWLLNPTPKGREFLEHDVVISGGRHQILLPSHEDLFASESELDKILMLKQYLGRVQSIHATLELAECRSSPCELVRWTCSPESLDIIRAVIDDKIEKIVVYGKSPIDIRNNWIWAVRAEPKSVLERARTSFRYRLNELIGYVDALNEKLGNPAGLYLDNNQKHCLRFHWSDVEREVMRSSNAGKGKTANSSSSVTSPFIRLAGVEVVNGTRTKQYFHCQTVELLQRSAGVQLQADLITTQNDKAVTHFTKLARLLNLSSPSSVINVHLTGHSTQEGDIHKISLPHTLANGPVPNEDYGIDLARRFFPPRIFENAERVTQFLRKMDPNKNTGQMTREFKLNKLQLGLSEVLKQAHSSSMDNETLASFLRKLRIDYNQRLAEIERDVEAEGMIDNEPATKDVPKPVLKKPTPVELRQVRKREQTEEKRVMKSNKGRCEKRIRPQGHKKSAQEKKRKQREWDKYTGYVQK</sequence>
<name>A0AA39XFL2_9PEZI</name>
<feature type="compositionally biased region" description="Low complexity" evidence="2">
    <location>
        <begin position="162"/>
        <end position="185"/>
    </location>
</feature>
<accession>A0AA39XFL2</accession>
<dbReference type="GO" id="GO:0006298">
    <property type="term" value="P:mismatch repair"/>
    <property type="evidence" value="ECO:0007669"/>
    <property type="project" value="InterPro"/>
</dbReference>
<gene>
    <name evidence="4" type="ORF">B0T14DRAFT_560379</name>
</gene>
<feature type="region of interest" description="Disordered" evidence="2">
    <location>
        <begin position="28"/>
        <end position="49"/>
    </location>
</feature>
<proteinExistence type="inferred from homology"/>
<dbReference type="GO" id="GO:0140664">
    <property type="term" value="F:ATP-dependent DNA damage sensor activity"/>
    <property type="evidence" value="ECO:0007669"/>
    <property type="project" value="InterPro"/>
</dbReference>
<dbReference type="Proteomes" id="UP001175000">
    <property type="component" value="Unassembled WGS sequence"/>
</dbReference>
<dbReference type="Pfam" id="PF05192">
    <property type="entry name" value="MutS_III"/>
    <property type="match status" value="1"/>
</dbReference>
<comment type="caution">
    <text evidence="4">The sequence shown here is derived from an EMBL/GenBank/DDBJ whole genome shotgun (WGS) entry which is preliminary data.</text>
</comment>